<keyword evidence="7" id="KW-0833">Ubl conjugation pathway</keyword>
<reference evidence="11" key="1">
    <citation type="submission" date="2021-01" db="EMBL/GenBank/DDBJ databases">
        <authorList>
            <person name="Corre E."/>
            <person name="Pelletier E."/>
            <person name="Niang G."/>
            <person name="Scheremetjew M."/>
            <person name="Finn R."/>
            <person name="Kale V."/>
            <person name="Holt S."/>
            <person name="Cochrane G."/>
            <person name="Meng A."/>
            <person name="Brown T."/>
            <person name="Cohen L."/>
        </authorList>
    </citation>
    <scope>NUCLEOTIDE SEQUENCE</scope>
    <source>
        <strain evidence="11">CCMP1510</strain>
    </source>
</reference>
<name>A0A7S3NKM2_9STRA</name>
<dbReference type="Gene3D" id="1.20.120.1750">
    <property type="match status" value="1"/>
</dbReference>
<keyword evidence="3" id="KW-0808">Transferase</keyword>
<evidence type="ECO:0000256" key="4">
    <source>
        <dbReference type="ARBA" id="ARBA00022723"/>
    </source>
</evidence>
<evidence type="ECO:0000256" key="2">
    <source>
        <dbReference type="ARBA" id="ARBA00012251"/>
    </source>
</evidence>
<evidence type="ECO:0000313" key="11">
    <source>
        <dbReference type="EMBL" id="CAE0366414.1"/>
    </source>
</evidence>
<dbReference type="InterPro" id="IPR002867">
    <property type="entry name" value="IBR_dom"/>
</dbReference>
<evidence type="ECO:0000256" key="5">
    <source>
        <dbReference type="ARBA" id="ARBA00022737"/>
    </source>
</evidence>
<evidence type="ECO:0000256" key="7">
    <source>
        <dbReference type="ARBA" id="ARBA00022786"/>
    </source>
</evidence>
<dbReference type="EC" id="2.3.2.31" evidence="2"/>
<keyword evidence="6" id="KW-0863">Zinc-finger</keyword>
<dbReference type="GO" id="GO:0016567">
    <property type="term" value="P:protein ubiquitination"/>
    <property type="evidence" value="ECO:0007669"/>
    <property type="project" value="InterPro"/>
</dbReference>
<proteinExistence type="predicted"/>
<accession>A0A7S3NKM2</accession>
<dbReference type="PROSITE" id="PS51873">
    <property type="entry name" value="TRIAD"/>
    <property type="match status" value="1"/>
</dbReference>
<evidence type="ECO:0000259" key="10">
    <source>
        <dbReference type="PROSITE" id="PS51873"/>
    </source>
</evidence>
<dbReference type="GO" id="GO:0008270">
    <property type="term" value="F:zinc ion binding"/>
    <property type="evidence" value="ECO:0007669"/>
    <property type="project" value="UniProtKB-KW"/>
</dbReference>
<evidence type="ECO:0000256" key="9">
    <source>
        <dbReference type="SAM" id="MobiDB-lite"/>
    </source>
</evidence>
<dbReference type="CDD" id="cd22584">
    <property type="entry name" value="Rcat_RBR_unk"/>
    <property type="match status" value="1"/>
</dbReference>
<sequence>MSENGENNEQTESMVLSVDNTEQSAITSSPRDKLLFEAALYAPDFGVNRGTPSRSAFKNKNKKKGRRLNTPKTNIVTTLFDQQSISRYCVANIWDEANFGRETFYFTTCSSNEIQNIATQQEQQLMVSKLKLQYQTAMSLPLLTTELKLAAKIWVIKEAALFLQKYPNPNLAFEMCTEISDDCIEFITPKAIEKFGIAPTFQMHTNIPSAYSFEEYRYFCKNLPRRDNYEEDLLQVRTMLAIQLGEMILTQPEANDITLATLRALIERQHHVCDIKRDQRFNTAAAPVLTQVFLLTMKKTHFHSFLSSTEREQYTSLYNILGCQLKFIICAYCRIDEKKNLNDDIILSMLILVKGITELLESWEQVYTLYAGRDLQLVQKIGEMLIDYIHMTSIGETIVGIYTTRLLRKTKAICAAHGNLFDTAVYFESYANCVEKNMQCILAHGAHYPRQYVEIYLNLVLARMLSEKNPTDLCKFKNVHHAQQTFKQKISPFLETTKIITFAFDKFCQTRQNMKDLGRIGAIRTFYKAKTSDFIFACVAARKAIGSVLAKLEYCAEIDPICTLDSEQQNIGTRITYAIKKSHAASKILFVQAARIGFQLFKYQVLFTILGRRQPSSIIAWAHTNLQDNHLDDYNLARLFADGNDIENDQIDLEQVEIAFCIAEKDLRHRLAIIKRIDVLNELLERSGIAPFEMIVEDYDFLCGSVSSKLKCVQDIDKLEIMRDEAEAAYAASLAANEMIQIRLNQVGLEVILAPDDRVEIICERINCFGIIIGHSSFIENGEMNPEITIFKNITNLDLENNTTEWNVLIDQSDRNRNSISVGTFNERLGCWSIQRKYLRLAPTEKLPPVLDALDARLAYLTARGQFIKNDALREMLALAPSAIRRLGYEDQVNNRSWFIQEQVPADSSKFLLFCSEAISDLKRIYAELNQKTLEAVAFRRACSTSIPTISPRLRLRQRLDIELKILHREYEQRNAIFLDYVQELKLHIQKVGKPSVNWLDSHERPPVTAHQEHMRKLEEAAQIIDVNTSKNKNNESSLLTLSDSALNNCRARLYWWLSHWRDTQTCLLCYEQMAPDDFIDADECCTHFLMTCFDCLKHMCTSALKDVAMFIRPKGIPCFACDTYLTESVIRRKSILDSMDCDKFKRFVRAAMIGDGTKKCWCPHQGCDSIIDLKENLTKINDELHQSGDEILKCPTCKKFACPKCRCEHHPFSDCQTNFSTANLKLADQAKYQECPKCKAWVEKSEACDHLTCRCGEKFCYNCGKSGHSCPTSCRAPRRVVVSY</sequence>
<dbReference type="Pfam" id="PF01485">
    <property type="entry name" value="IBR"/>
    <property type="match status" value="2"/>
</dbReference>
<keyword evidence="5" id="KW-0677">Repeat</keyword>
<dbReference type="InterPro" id="IPR031127">
    <property type="entry name" value="E3_UB_ligase_RBR"/>
</dbReference>
<protein>
    <recommendedName>
        <fullName evidence="2">RBR-type E3 ubiquitin transferase</fullName>
        <ecNumber evidence="2">2.3.2.31</ecNumber>
    </recommendedName>
</protein>
<dbReference type="SUPFAM" id="SSF57850">
    <property type="entry name" value="RING/U-box"/>
    <property type="match status" value="1"/>
</dbReference>
<evidence type="ECO:0000256" key="3">
    <source>
        <dbReference type="ARBA" id="ARBA00022679"/>
    </source>
</evidence>
<evidence type="ECO:0000256" key="1">
    <source>
        <dbReference type="ARBA" id="ARBA00001798"/>
    </source>
</evidence>
<dbReference type="GO" id="GO:0061630">
    <property type="term" value="F:ubiquitin protein ligase activity"/>
    <property type="evidence" value="ECO:0007669"/>
    <property type="project" value="UniProtKB-EC"/>
</dbReference>
<evidence type="ECO:0000256" key="6">
    <source>
        <dbReference type="ARBA" id="ARBA00022771"/>
    </source>
</evidence>
<dbReference type="InterPro" id="IPR044066">
    <property type="entry name" value="TRIAD_supradom"/>
</dbReference>
<keyword evidence="8" id="KW-0862">Zinc</keyword>
<comment type="catalytic activity">
    <reaction evidence="1">
        <text>[E2 ubiquitin-conjugating enzyme]-S-ubiquitinyl-L-cysteine + [acceptor protein]-L-lysine = [E2 ubiquitin-conjugating enzyme]-L-cysteine + [acceptor protein]-N(6)-ubiquitinyl-L-lysine.</text>
        <dbReference type="EC" id="2.3.2.31"/>
    </reaction>
</comment>
<dbReference type="PANTHER" id="PTHR11685">
    <property type="entry name" value="RBR FAMILY RING FINGER AND IBR DOMAIN-CONTAINING"/>
    <property type="match status" value="1"/>
</dbReference>
<keyword evidence="4" id="KW-0479">Metal-binding</keyword>
<feature type="domain" description="RING-type" evidence="10">
    <location>
        <begin position="1063"/>
        <end position="1279"/>
    </location>
</feature>
<dbReference type="EMBL" id="HBIJ01010424">
    <property type="protein sequence ID" value="CAE0366414.1"/>
    <property type="molecule type" value="Transcribed_RNA"/>
</dbReference>
<evidence type="ECO:0000256" key="8">
    <source>
        <dbReference type="ARBA" id="ARBA00022833"/>
    </source>
</evidence>
<dbReference type="CDD" id="cd20335">
    <property type="entry name" value="BRcat_RBR"/>
    <property type="match status" value="1"/>
</dbReference>
<feature type="region of interest" description="Disordered" evidence="9">
    <location>
        <begin position="1"/>
        <end position="23"/>
    </location>
</feature>
<gene>
    <name evidence="11" type="ORF">ALAG00032_LOCUS7158</name>
</gene>
<dbReference type="SMART" id="SM00647">
    <property type="entry name" value="IBR"/>
    <property type="match status" value="2"/>
</dbReference>
<organism evidence="11">
    <name type="scientific">Aureoumbra lagunensis</name>
    <dbReference type="NCBI Taxonomy" id="44058"/>
    <lineage>
        <taxon>Eukaryota</taxon>
        <taxon>Sar</taxon>
        <taxon>Stramenopiles</taxon>
        <taxon>Ochrophyta</taxon>
        <taxon>Pelagophyceae</taxon>
        <taxon>Pelagomonadales</taxon>
        <taxon>Aureoumbra</taxon>
    </lineage>
</organism>